<comment type="caution">
    <text evidence="1">The sequence shown here is derived from an EMBL/GenBank/DDBJ whole genome shotgun (WGS) entry which is preliminary data.</text>
</comment>
<reference evidence="1" key="1">
    <citation type="journal article" date="2021" name="PeerJ">
        <title>Extensive microbial diversity within the chicken gut microbiome revealed by metagenomics and culture.</title>
        <authorList>
            <person name="Gilroy R."/>
            <person name="Ravi A."/>
            <person name="Getino M."/>
            <person name="Pursley I."/>
            <person name="Horton D.L."/>
            <person name="Alikhan N.F."/>
            <person name="Baker D."/>
            <person name="Gharbi K."/>
            <person name="Hall N."/>
            <person name="Watson M."/>
            <person name="Adriaenssens E.M."/>
            <person name="Foster-Nyarko E."/>
            <person name="Jarju S."/>
            <person name="Secka A."/>
            <person name="Antonio M."/>
            <person name="Oren A."/>
            <person name="Chaudhuri R.R."/>
            <person name="La Ragione R."/>
            <person name="Hildebrand F."/>
            <person name="Pallen M.J."/>
        </authorList>
    </citation>
    <scope>NUCLEOTIDE SEQUENCE</scope>
    <source>
        <strain evidence="1">CHK174-6876</strain>
    </source>
</reference>
<dbReference type="AlphaFoldDB" id="A0A921F9F2"/>
<gene>
    <name evidence="1" type="ORF">K8V00_05620</name>
</gene>
<dbReference type="EMBL" id="DYXG01000055">
    <property type="protein sequence ID" value="HJE97082.1"/>
    <property type="molecule type" value="Genomic_DNA"/>
</dbReference>
<proteinExistence type="predicted"/>
<reference evidence="1" key="2">
    <citation type="submission" date="2021-09" db="EMBL/GenBank/DDBJ databases">
        <authorList>
            <person name="Gilroy R."/>
        </authorList>
    </citation>
    <scope>NUCLEOTIDE SEQUENCE</scope>
    <source>
        <strain evidence="1">CHK174-6876</strain>
    </source>
</reference>
<evidence type="ECO:0000313" key="1">
    <source>
        <dbReference type="EMBL" id="HJE97082.1"/>
    </source>
</evidence>
<evidence type="ECO:0000313" key="2">
    <source>
        <dbReference type="Proteomes" id="UP000707535"/>
    </source>
</evidence>
<dbReference type="Proteomes" id="UP000707535">
    <property type="component" value="Unassembled WGS sequence"/>
</dbReference>
<feature type="non-terminal residue" evidence="1">
    <location>
        <position position="150"/>
    </location>
</feature>
<name>A0A921F9F2_9LACO</name>
<organism evidence="1 2">
    <name type="scientific">Ligilactobacillus acidipiscis</name>
    <dbReference type="NCBI Taxonomy" id="89059"/>
    <lineage>
        <taxon>Bacteria</taxon>
        <taxon>Bacillati</taxon>
        <taxon>Bacillota</taxon>
        <taxon>Bacilli</taxon>
        <taxon>Lactobacillales</taxon>
        <taxon>Lactobacillaceae</taxon>
        <taxon>Ligilactobacillus</taxon>
    </lineage>
</organism>
<protein>
    <submittedName>
        <fullName evidence="1">Uncharacterized protein</fullName>
    </submittedName>
</protein>
<accession>A0A921F9F2</accession>
<sequence length="150" mass="16891">MAETVNAQPVLIKDKNKDYILPATDWSAIQNKPNNLVTADQLPVMGDWITTGFTFKNGAYSWDSQDGDNHNCAYRFIDFGSFKHVQLRLVFGVTADVDNSKMLEVIDLPIRIQPDGDINQWQPVENGQVRFSNSWLGVQAYKGETIPARS</sequence>